<accession>A0ABS6W0Y3</accession>
<feature type="transmembrane region" description="Helical" evidence="5">
    <location>
        <begin position="92"/>
        <end position="109"/>
    </location>
</feature>
<keyword evidence="2 5" id="KW-0812">Transmembrane</keyword>
<proteinExistence type="predicted"/>
<comment type="caution">
    <text evidence="7">The sequence shown here is derived from an EMBL/GenBank/DDBJ whole genome shotgun (WGS) entry which is preliminary data.</text>
</comment>
<dbReference type="PANTHER" id="PTHR37422:SF17">
    <property type="entry name" value="O-ANTIGEN LIGASE"/>
    <property type="match status" value="1"/>
</dbReference>
<feature type="domain" description="O-antigen ligase-related" evidence="6">
    <location>
        <begin position="192"/>
        <end position="341"/>
    </location>
</feature>
<comment type="subcellular location">
    <subcellularLocation>
        <location evidence="1">Membrane</location>
        <topology evidence="1">Multi-pass membrane protein</topology>
    </subcellularLocation>
</comment>
<dbReference type="InterPro" id="IPR007016">
    <property type="entry name" value="O-antigen_ligase-rel_domated"/>
</dbReference>
<evidence type="ECO:0000256" key="5">
    <source>
        <dbReference type="SAM" id="Phobius"/>
    </source>
</evidence>
<feature type="transmembrane region" description="Helical" evidence="5">
    <location>
        <begin position="187"/>
        <end position="218"/>
    </location>
</feature>
<keyword evidence="8" id="KW-1185">Reference proteome</keyword>
<protein>
    <submittedName>
        <fullName evidence="7">O-antigen ligase family protein</fullName>
    </submittedName>
</protein>
<feature type="transmembrane region" description="Helical" evidence="5">
    <location>
        <begin position="230"/>
        <end position="251"/>
    </location>
</feature>
<evidence type="ECO:0000256" key="3">
    <source>
        <dbReference type="ARBA" id="ARBA00022989"/>
    </source>
</evidence>
<dbReference type="PANTHER" id="PTHR37422">
    <property type="entry name" value="TEICHURONIC ACID BIOSYNTHESIS PROTEIN TUAE"/>
    <property type="match status" value="1"/>
</dbReference>
<evidence type="ECO:0000256" key="1">
    <source>
        <dbReference type="ARBA" id="ARBA00004141"/>
    </source>
</evidence>
<evidence type="ECO:0000259" key="6">
    <source>
        <dbReference type="Pfam" id="PF04932"/>
    </source>
</evidence>
<gene>
    <name evidence="7" type="ORF">KW502_06885</name>
</gene>
<dbReference type="Pfam" id="PF04932">
    <property type="entry name" value="Wzy_C"/>
    <property type="match status" value="1"/>
</dbReference>
<feature type="transmembrane region" description="Helical" evidence="5">
    <location>
        <begin position="60"/>
        <end position="77"/>
    </location>
</feature>
<dbReference type="RefSeq" id="WP_219039811.1">
    <property type="nucleotide sequence ID" value="NZ_JAHWDF010000006.1"/>
</dbReference>
<evidence type="ECO:0000313" key="7">
    <source>
        <dbReference type="EMBL" id="MBW2961520.1"/>
    </source>
</evidence>
<keyword evidence="4 5" id="KW-0472">Membrane</keyword>
<dbReference type="Proteomes" id="UP000719267">
    <property type="component" value="Unassembled WGS sequence"/>
</dbReference>
<dbReference type="InterPro" id="IPR051533">
    <property type="entry name" value="WaaL-like"/>
</dbReference>
<reference evidence="7 8" key="1">
    <citation type="submission" date="2021-07" db="EMBL/GenBank/DDBJ databases">
        <title>Mesonia aestuariivivens sp. nov., isolated from a tidal flat.</title>
        <authorList>
            <person name="Kim Y.-O."/>
            <person name="Yoon J.-H."/>
        </authorList>
    </citation>
    <scope>NUCLEOTIDE SEQUENCE [LARGE SCALE GENOMIC DNA]</scope>
    <source>
        <strain evidence="7 8">JHPTF-M18</strain>
    </source>
</reference>
<feature type="transmembrane region" description="Helical" evidence="5">
    <location>
        <begin position="159"/>
        <end position="180"/>
    </location>
</feature>
<dbReference type="GO" id="GO:0016874">
    <property type="term" value="F:ligase activity"/>
    <property type="evidence" value="ECO:0007669"/>
    <property type="project" value="UniProtKB-KW"/>
</dbReference>
<feature type="transmembrane region" description="Helical" evidence="5">
    <location>
        <begin position="31"/>
        <end position="48"/>
    </location>
</feature>
<evidence type="ECO:0000256" key="2">
    <source>
        <dbReference type="ARBA" id="ARBA00022692"/>
    </source>
</evidence>
<evidence type="ECO:0000313" key="8">
    <source>
        <dbReference type="Proteomes" id="UP000719267"/>
    </source>
</evidence>
<feature type="transmembrane region" description="Helical" evidence="5">
    <location>
        <begin position="116"/>
        <end position="139"/>
    </location>
</feature>
<feature type="transmembrane region" description="Helical" evidence="5">
    <location>
        <begin position="325"/>
        <end position="346"/>
    </location>
</feature>
<sequence>MKITKFKEDFFLWSMGLVFITLPMPKYSLSSQALILFIIAWLGINSFSEKIVLFKKNIKNILLLSTIFFVMLVGMLYTKDFLEGLGQLKDKLPFLLFPILLATSPSFLFNKKYNFIKLFSVSVVLMAIFSLLKSLYIFFSGMGDYFIYEKLSIVLNKHTTYYSLYCVIAISYFLYDLLYLKKTSKTFSIVCIIFLLLFIYLLSVRIAIIALMLITVYYVKTTITQKKEKFFLSILIVASLLSTLLFSSNYVSRFESIHNNPEKLAENNEFNTRLIHWKSALETLSGIDYMIGKGTGDGKENLYKQYLKNDFKAGYQRKYNAHNQYIEFLMANGLIAILAYICLLLMTLVYSIRINDIFGILVVLLFTIYSLTESILERQSGIFIVALLCNLLFFSNKKLLNKSNEKY</sequence>
<evidence type="ECO:0000256" key="4">
    <source>
        <dbReference type="ARBA" id="ARBA00023136"/>
    </source>
</evidence>
<feature type="transmembrane region" description="Helical" evidence="5">
    <location>
        <begin position="352"/>
        <end position="369"/>
    </location>
</feature>
<keyword evidence="3 5" id="KW-1133">Transmembrane helix</keyword>
<dbReference type="EMBL" id="JAHWDF010000006">
    <property type="protein sequence ID" value="MBW2961520.1"/>
    <property type="molecule type" value="Genomic_DNA"/>
</dbReference>
<name>A0ABS6W0Y3_9FLAO</name>
<organism evidence="7 8">
    <name type="scientific">Mesonia aestuariivivens</name>
    <dbReference type="NCBI Taxonomy" id="2796128"/>
    <lineage>
        <taxon>Bacteria</taxon>
        <taxon>Pseudomonadati</taxon>
        <taxon>Bacteroidota</taxon>
        <taxon>Flavobacteriia</taxon>
        <taxon>Flavobacteriales</taxon>
        <taxon>Flavobacteriaceae</taxon>
        <taxon>Mesonia</taxon>
    </lineage>
</organism>
<keyword evidence="7" id="KW-0436">Ligase</keyword>